<gene>
    <name evidence="2" type="ORF">BCV72DRAFT_225107</name>
</gene>
<protein>
    <submittedName>
        <fullName evidence="2">Uncharacterized protein</fullName>
    </submittedName>
</protein>
<reference evidence="2" key="1">
    <citation type="journal article" date="2016" name="Proc. Natl. Acad. Sci. U.S.A.">
        <title>Lipid metabolic changes in an early divergent fungus govern the establishment of a mutualistic symbiosis with endobacteria.</title>
        <authorList>
            <person name="Lastovetsky O.A."/>
            <person name="Gaspar M.L."/>
            <person name="Mondo S.J."/>
            <person name="LaButti K.M."/>
            <person name="Sandor L."/>
            <person name="Grigoriev I.V."/>
            <person name="Henry S.A."/>
            <person name="Pawlowska T.E."/>
        </authorList>
    </citation>
    <scope>NUCLEOTIDE SEQUENCE [LARGE SCALE GENOMIC DNA]</scope>
    <source>
        <strain evidence="2">ATCC 52814</strain>
    </source>
</reference>
<dbReference type="Proteomes" id="UP000242414">
    <property type="component" value="Unassembled WGS sequence"/>
</dbReference>
<name>A0A1X0R901_RHIZD</name>
<dbReference type="VEuPathDB" id="FungiDB:BCV72DRAFT_225107"/>
<dbReference type="OrthoDB" id="2270271at2759"/>
<organism evidence="2">
    <name type="scientific">Rhizopus microsporus var. microsporus</name>
    <dbReference type="NCBI Taxonomy" id="86635"/>
    <lineage>
        <taxon>Eukaryota</taxon>
        <taxon>Fungi</taxon>
        <taxon>Fungi incertae sedis</taxon>
        <taxon>Mucoromycota</taxon>
        <taxon>Mucoromycotina</taxon>
        <taxon>Mucoromycetes</taxon>
        <taxon>Mucorales</taxon>
        <taxon>Mucorineae</taxon>
        <taxon>Rhizopodaceae</taxon>
        <taxon>Rhizopus</taxon>
    </lineage>
</organism>
<evidence type="ECO:0000256" key="1">
    <source>
        <dbReference type="SAM" id="MobiDB-lite"/>
    </source>
</evidence>
<proteinExistence type="predicted"/>
<sequence>MLSISRTLRRISSQIQSLSKKHPHWHMCHRSSHSKTVKFYAIDSIYYTHSSAEYDRSPSEDISAFDDQDIDDEDDDSEHCCAC</sequence>
<dbReference type="EMBL" id="KV921889">
    <property type="protein sequence ID" value="ORE08358.1"/>
    <property type="molecule type" value="Genomic_DNA"/>
</dbReference>
<dbReference type="AlphaFoldDB" id="A0A1X0R901"/>
<accession>A0A1X0R901</accession>
<feature type="compositionally biased region" description="Acidic residues" evidence="1">
    <location>
        <begin position="63"/>
        <end position="76"/>
    </location>
</feature>
<feature type="region of interest" description="Disordered" evidence="1">
    <location>
        <begin position="55"/>
        <end position="76"/>
    </location>
</feature>
<evidence type="ECO:0000313" key="2">
    <source>
        <dbReference type="EMBL" id="ORE08358.1"/>
    </source>
</evidence>